<gene>
    <name evidence="1" type="ORF">A5802_002036</name>
</gene>
<comment type="caution">
    <text evidence="1">The sequence shown here is derived from an EMBL/GenBank/DDBJ whole genome shotgun (WGS) entry which is preliminary data.</text>
</comment>
<organism evidence="1 2">
    <name type="scientific">Enterococcus mundtii</name>
    <dbReference type="NCBI Taxonomy" id="53346"/>
    <lineage>
        <taxon>Bacteria</taxon>
        <taxon>Bacillati</taxon>
        <taxon>Bacillota</taxon>
        <taxon>Bacilli</taxon>
        <taxon>Lactobacillales</taxon>
        <taxon>Enterococcaceae</taxon>
        <taxon>Enterococcus</taxon>
    </lineage>
</organism>
<name>A0A1I4K726_ENTMU</name>
<proteinExistence type="predicted"/>
<dbReference type="RefSeq" id="WP_023520245.1">
    <property type="nucleotide sequence ID" value="NZ_FOUC01000002.1"/>
</dbReference>
<evidence type="ECO:0008006" key="3">
    <source>
        <dbReference type="Google" id="ProtNLM"/>
    </source>
</evidence>
<accession>A0A1I4K726</accession>
<protein>
    <recommendedName>
        <fullName evidence="3">Transcriptional regulator</fullName>
    </recommendedName>
</protein>
<evidence type="ECO:0000313" key="2">
    <source>
        <dbReference type="Proteomes" id="UP000195024"/>
    </source>
</evidence>
<dbReference type="EMBL" id="NGMS01000001">
    <property type="protein sequence ID" value="OTP28296.1"/>
    <property type="molecule type" value="Genomic_DNA"/>
</dbReference>
<evidence type="ECO:0000313" key="1">
    <source>
        <dbReference type="EMBL" id="OTP28296.1"/>
    </source>
</evidence>
<reference evidence="1 2" key="1">
    <citation type="submission" date="2017-05" db="EMBL/GenBank/DDBJ databases">
        <title>The Genome Sequence of Enterococcus mundtii 6B1_DIV0119.</title>
        <authorList>
            <consortium name="The Broad Institute Genomics Platform"/>
            <consortium name="The Broad Institute Genomic Center for Infectious Diseases"/>
            <person name="Earl A."/>
            <person name="Manson A."/>
            <person name="Schwartman J."/>
            <person name="Gilmore M."/>
            <person name="Abouelleil A."/>
            <person name="Cao P."/>
            <person name="Chapman S."/>
            <person name="Cusick C."/>
            <person name="Shea T."/>
            <person name="Young S."/>
            <person name="Neafsey D."/>
            <person name="Nusbaum C."/>
            <person name="Birren B."/>
        </authorList>
    </citation>
    <scope>NUCLEOTIDE SEQUENCE [LARGE SCALE GENOMIC DNA]</scope>
    <source>
        <strain evidence="1 2">6B1_DIV0119</strain>
    </source>
</reference>
<dbReference type="Proteomes" id="UP000195024">
    <property type="component" value="Unassembled WGS sequence"/>
</dbReference>
<dbReference type="AlphaFoldDB" id="A0A1I4K726"/>
<sequence>MVIEDFHEMVLIQMKRQDKTWKYLGELIGTSPTYAKQIVEGIQKGPKAQEYKRIIANDLQIVIVKGV</sequence>